<name>A0A315ZYQ5_9BACT</name>
<evidence type="ECO:0000313" key="2">
    <source>
        <dbReference type="Proteomes" id="UP000245880"/>
    </source>
</evidence>
<protein>
    <submittedName>
        <fullName evidence="1">Uncharacterized protein</fullName>
    </submittedName>
</protein>
<evidence type="ECO:0000313" key="1">
    <source>
        <dbReference type="EMBL" id="PWJ50625.1"/>
    </source>
</evidence>
<keyword evidence="2" id="KW-1185">Reference proteome</keyword>
<reference evidence="1 2" key="1">
    <citation type="submission" date="2018-03" db="EMBL/GenBank/DDBJ databases">
        <title>Genomic Encyclopedia of Archaeal and Bacterial Type Strains, Phase II (KMG-II): from individual species to whole genera.</title>
        <authorList>
            <person name="Goeker M."/>
        </authorList>
    </citation>
    <scope>NUCLEOTIDE SEQUENCE [LARGE SCALE GENOMIC DNA]</scope>
    <source>
        <strain evidence="1 2">DSM 100346</strain>
    </source>
</reference>
<gene>
    <name evidence="1" type="ORF">CLV98_1417</name>
</gene>
<dbReference type="Proteomes" id="UP000245880">
    <property type="component" value="Unassembled WGS sequence"/>
</dbReference>
<sequence>MNPIKIKLDKMEIGILARYLLMKRASFHPLHSSIEDIVLVDFSKRFLHSARDMAERPQPKKGFTVTLPFPVARTLHQQLQYCEY</sequence>
<dbReference type="AlphaFoldDB" id="A0A315ZYQ5"/>
<dbReference type="EMBL" id="QGDT01000041">
    <property type="protein sequence ID" value="PWJ50625.1"/>
    <property type="molecule type" value="Genomic_DNA"/>
</dbReference>
<feature type="non-terminal residue" evidence="1">
    <location>
        <position position="84"/>
    </location>
</feature>
<proteinExistence type="predicted"/>
<comment type="caution">
    <text evidence="1">The sequence shown here is derived from an EMBL/GenBank/DDBJ whole genome shotgun (WGS) entry which is preliminary data.</text>
</comment>
<organism evidence="1 2">
    <name type="scientific">Dyadobacter jejuensis</name>
    <dbReference type="NCBI Taxonomy" id="1082580"/>
    <lineage>
        <taxon>Bacteria</taxon>
        <taxon>Pseudomonadati</taxon>
        <taxon>Bacteroidota</taxon>
        <taxon>Cytophagia</taxon>
        <taxon>Cytophagales</taxon>
        <taxon>Spirosomataceae</taxon>
        <taxon>Dyadobacter</taxon>
    </lineage>
</organism>
<accession>A0A315ZYQ5</accession>
<dbReference type="RefSeq" id="WP_146202351.1">
    <property type="nucleotide sequence ID" value="NZ_QGDT01000041.1"/>
</dbReference>